<name>A0A834TSL7_9FABA</name>
<comment type="caution">
    <text evidence="8">The sequence shown here is derived from an EMBL/GenBank/DDBJ whole genome shotgun (WGS) entry which is preliminary data.</text>
</comment>
<keyword evidence="6" id="KW-0809">Transit peptide</keyword>
<evidence type="ECO:0000256" key="5">
    <source>
        <dbReference type="ARBA" id="ARBA00022737"/>
    </source>
</evidence>
<feature type="repeat" description="PPR" evidence="7">
    <location>
        <begin position="475"/>
        <end position="510"/>
    </location>
</feature>
<dbReference type="FunFam" id="1.25.40.10:FF:000395">
    <property type="entry name" value="Pentatricopeptide repeat-containing protein chloroplastic"/>
    <property type="match status" value="1"/>
</dbReference>
<dbReference type="NCBIfam" id="TIGR00756">
    <property type="entry name" value="PPR"/>
    <property type="match status" value="6"/>
</dbReference>
<dbReference type="InterPro" id="IPR046960">
    <property type="entry name" value="PPR_At4g14850-like_plant"/>
</dbReference>
<keyword evidence="3" id="KW-0150">Chloroplast</keyword>
<evidence type="ECO:0000313" key="8">
    <source>
        <dbReference type="EMBL" id="KAF7825745.1"/>
    </source>
</evidence>
<dbReference type="InterPro" id="IPR046848">
    <property type="entry name" value="E_motif"/>
</dbReference>
<evidence type="ECO:0000256" key="2">
    <source>
        <dbReference type="ARBA" id="ARBA00006643"/>
    </source>
</evidence>
<dbReference type="Pfam" id="PF13041">
    <property type="entry name" value="PPR_2"/>
    <property type="match status" value="3"/>
</dbReference>
<gene>
    <name evidence="8" type="ORF">G2W53_016909</name>
</gene>
<dbReference type="Gene3D" id="1.25.40.10">
    <property type="entry name" value="Tetratricopeptide repeat domain"/>
    <property type="match status" value="5"/>
</dbReference>
<organism evidence="8 9">
    <name type="scientific">Senna tora</name>
    <dbReference type="NCBI Taxonomy" id="362788"/>
    <lineage>
        <taxon>Eukaryota</taxon>
        <taxon>Viridiplantae</taxon>
        <taxon>Streptophyta</taxon>
        <taxon>Embryophyta</taxon>
        <taxon>Tracheophyta</taxon>
        <taxon>Spermatophyta</taxon>
        <taxon>Magnoliopsida</taxon>
        <taxon>eudicotyledons</taxon>
        <taxon>Gunneridae</taxon>
        <taxon>Pentapetalae</taxon>
        <taxon>rosids</taxon>
        <taxon>fabids</taxon>
        <taxon>Fabales</taxon>
        <taxon>Fabaceae</taxon>
        <taxon>Caesalpinioideae</taxon>
        <taxon>Cassia clade</taxon>
        <taxon>Senna</taxon>
    </lineage>
</organism>
<dbReference type="PANTHER" id="PTHR47926:SF431">
    <property type="entry name" value="PENTATRICOPEPTIDE REPEAT-CONTAINING PROTEIN-RELATED"/>
    <property type="match status" value="1"/>
</dbReference>
<dbReference type="Pfam" id="PF20430">
    <property type="entry name" value="Eplus_motif"/>
    <property type="match status" value="1"/>
</dbReference>
<feature type="repeat" description="PPR" evidence="7">
    <location>
        <begin position="66"/>
        <end position="100"/>
    </location>
</feature>
<dbReference type="FunFam" id="1.25.40.10:FF:000436">
    <property type="entry name" value="Pentatricopeptide repeat-containing protein At5g39350 family"/>
    <property type="match status" value="1"/>
</dbReference>
<comment type="subcellular location">
    <subcellularLocation>
        <location evidence="1">Plastid</location>
        <location evidence="1">Chloroplast</location>
    </subcellularLocation>
</comment>
<evidence type="ECO:0000256" key="6">
    <source>
        <dbReference type="ARBA" id="ARBA00022946"/>
    </source>
</evidence>
<dbReference type="FunFam" id="1.25.40.10:FF:000073">
    <property type="entry name" value="Pentatricopeptide repeat-containing protein chloroplastic"/>
    <property type="match status" value="1"/>
</dbReference>
<dbReference type="Pfam" id="PF01535">
    <property type="entry name" value="PPR"/>
    <property type="match status" value="5"/>
</dbReference>
<dbReference type="GO" id="GO:0003729">
    <property type="term" value="F:mRNA binding"/>
    <property type="evidence" value="ECO:0007669"/>
    <property type="project" value="UniProtKB-ARBA"/>
</dbReference>
<feature type="repeat" description="PPR" evidence="7">
    <location>
        <begin position="273"/>
        <end position="307"/>
    </location>
</feature>
<proteinExistence type="inferred from homology"/>
<dbReference type="OrthoDB" id="185373at2759"/>
<dbReference type="InterPro" id="IPR011990">
    <property type="entry name" value="TPR-like_helical_dom_sf"/>
</dbReference>
<dbReference type="Pfam" id="PF20431">
    <property type="entry name" value="E_motif"/>
    <property type="match status" value="1"/>
</dbReference>
<evidence type="ECO:0000256" key="4">
    <source>
        <dbReference type="ARBA" id="ARBA00022640"/>
    </source>
</evidence>
<dbReference type="EMBL" id="JAAIUW010000006">
    <property type="protein sequence ID" value="KAF7825745.1"/>
    <property type="molecule type" value="Genomic_DNA"/>
</dbReference>
<dbReference type="AlphaFoldDB" id="A0A834TSL7"/>
<dbReference type="GO" id="GO:0009451">
    <property type="term" value="P:RNA modification"/>
    <property type="evidence" value="ECO:0007669"/>
    <property type="project" value="InterPro"/>
</dbReference>
<keyword evidence="9" id="KW-1185">Reference proteome</keyword>
<dbReference type="Proteomes" id="UP000634136">
    <property type="component" value="Unassembled WGS sequence"/>
</dbReference>
<dbReference type="InterPro" id="IPR002885">
    <property type="entry name" value="PPR_rpt"/>
</dbReference>
<evidence type="ECO:0000256" key="3">
    <source>
        <dbReference type="ARBA" id="ARBA00022528"/>
    </source>
</evidence>
<feature type="repeat" description="PPR" evidence="7">
    <location>
        <begin position="171"/>
        <end position="206"/>
    </location>
</feature>
<accession>A0A834TSL7</accession>
<keyword evidence="5" id="KW-0677">Repeat</keyword>
<feature type="repeat" description="PPR" evidence="7">
    <location>
        <begin position="374"/>
        <end position="408"/>
    </location>
</feature>
<evidence type="ECO:0000256" key="1">
    <source>
        <dbReference type="ARBA" id="ARBA00004229"/>
    </source>
</evidence>
<dbReference type="PROSITE" id="PS51375">
    <property type="entry name" value="PPR"/>
    <property type="match status" value="5"/>
</dbReference>
<dbReference type="PANTHER" id="PTHR47926">
    <property type="entry name" value="PENTATRICOPEPTIDE REPEAT-CONTAINING PROTEIN"/>
    <property type="match status" value="1"/>
</dbReference>
<reference evidence="8" key="1">
    <citation type="submission" date="2020-09" db="EMBL/GenBank/DDBJ databases">
        <title>Genome-Enabled Discovery of Anthraquinone Biosynthesis in Senna tora.</title>
        <authorList>
            <person name="Kang S.-H."/>
            <person name="Pandey R.P."/>
            <person name="Lee C.-M."/>
            <person name="Sim J.-S."/>
            <person name="Jeong J.-T."/>
            <person name="Choi B.-S."/>
            <person name="Jung M."/>
            <person name="Ginzburg D."/>
            <person name="Zhao K."/>
            <person name="Won S.Y."/>
            <person name="Oh T.-J."/>
            <person name="Yu Y."/>
            <person name="Kim N.-H."/>
            <person name="Lee O.R."/>
            <person name="Lee T.-H."/>
            <person name="Bashyal P."/>
            <person name="Kim T.-S."/>
            <person name="Lee W.-H."/>
            <person name="Kawkins C."/>
            <person name="Kim C.-K."/>
            <person name="Kim J.S."/>
            <person name="Ahn B.O."/>
            <person name="Rhee S.Y."/>
            <person name="Sohng J.K."/>
        </authorList>
    </citation>
    <scope>NUCLEOTIDE SEQUENCE</scope>
    <source>
        <tissue evidence="8">Leaf</tissue>
    </source>
</reference>
<sequence>MKRKELLGKLVGTCCSKISIEQWHSRCLKVGLAHDSFFATNLSVLYAKYASIKHAHKLFEETPQKTVHLWNAMLRSLCKKRAWEETLCLFHQMIVESVSAKERPDSFTFSIALKSCTGLLELELGKMFHGFIKKQKMDMDMFVGSALIELYSKCGQMDDATKVFMEYSKPDVVLWTSIVTGYEQNGNPKEALSVFSHMTVSEQINPDPVTLVSAVSACARLSDFKLGSTVHGFVTRRGFDTKLSLVNSLLNLYAKTGSIKIAANLFREMPSKDIISWSSMIACYADNGAGTDALDLFNEMIDKAIEPNSVTVISALRACASTSNLEVGIKIHNLAVDKGFELDVSVSTALIDMYMKCNSPENAINIFKRIPKKDVVAWAAMMSGYAQVGQAHMSIKIFCDMLSSGTQPDAVAIVKILSASSELGILQQAVCLHGFVLKTGFNSSMFVGASLIELYAKCSSIDDAKKVFKLMIDKDVVTWSSMIAAYGFHGQGEEALKLFNQMVNDSDVKPNNVTFLSILSACSHAGLVEEGINMFDIMLNEYKLKPNSEHYGIMVDLLGRMGELDRAMDIINHMPIPAGPHVWGALLGASRIHQNTKMGEIAAMNLLPLDPTHAGYYILLSNIYAVDKNWHNVAKLRTLIKENRLKKIVGQSMVEVKNEVHSFVAGDRLHSESDQIYEMLRKLEAKMREEGIAPQVQVEEI</sequence>
<keyword evidence="4" id="KW-0934">Plastid</keyword>
<evidence type="ECO:0000313" key="9">
    <source>
        <dbReference type="Proteomes" id="UP000634136"/>
    </source>
</evidence>
<dbReference type="InterPro" id="IPR046849">
    <property type="entry name" value="E2_motif"/>
</dbReference>
<comment type="similarity">
    <text evidence="2">Belongs to the PPR family. PCMP-H subfamily.</text>
</comment>
<dbReference type="GO" id="GO:0009507">
    <property type="term" value="C:chloroplast"/>
    <property type="evidence" value="ECO:0007669"/>
    <property type="project" value="UniProtKB-SubCell"/>
</dbReference>
<protein>
    <submittedName>
        <fullName evidence="8">Putative pentatricopeptide repeat-containing protein</fullName>
    </submittedName>
</protein>
<dbReference type="FunFam" id="1.25.40.10:FF:000090">
    <property type="entry name" value="Pentatricopeptide repeat-containing protein, chloroplastic"/>
    <property type="match status" value="1"/>
</dbReference>
<evidence type="ECO:0000256" key="7">
    <source>
        <dbReference type="PROSITE-ProRule" id="PRU00708"/>
    </source>
</evidence>